<feature type="region of interest" description="Disordered" evidence="1">
    <location>
        <begin position="100"/>
        <end position="333"/>
    </location>
</feature>
<evidence type="ECO:0000313" key="3">
    <source>
        <dbReference type="Proteomes" id="UP001163846"/>
    </source>
</evidence>
<protein>
    <submittedName>
        <fullName evidence="2">Uncharacterized protein</fullName>
    </submittedName>
</protein>
<comment type="caution">
    <text evidence="2">The sequence shown here is derived from an EMBL/GenBank/DDBJ whole genome shotgun (WGS) entry which is preliminary data.</text>
</comment>
<feature type="compositionally biased region" description="Acidic residues" evidence="1">
    <location>
        <begin position="210"/>
        <end position="237"/>
    </location>
</feature>
<feature type="compositionally biased region" description="Gly residues" evidence="1">
    <location>
        <begin position="244"/>
        <end position="276"/>
    </location>
</feature>
<name>A0AA38U488_9AGAR</name>
<dbReference type="AlphaFoldDB" id="A0AA38U488"/>
<organism evidence="2 3">
    <name type="scientific">Lentinula raphanica</name>
    <dbReference type="NCBI Taxonomy" id="153919"/>
    <lineage>
        <taxon>Eukaryota</taxon>
        <taxon>Fungi</taxon>
        <taxon>Dikarya</taxon>
        <taxon>Basidiomycota</taxon>
        <taxon>Agaricomycotina</taxon>
        <taxon>Agaricomycetes</taxon>
        <taxon>Agaricomycetidae</taxon>
        <taxon>Agaricales</taxon>
        <taxon>Marasmiineae</taxon>
        <taxon>Omphalotaceae</taxon>
        <taxon>Lentinula</taxon>
    </lineage>
</organism>
<feature type="compositionally biased region" description="Basic and acidic residues" evidence="1">
    <location>
        <begin position="66"/>
        <end position="79"/>
    </location>
</feature>
<evidence type="ECO:0000313" key="2">
    <source>
        <dbReference type="EMBL" id="KAJ3832077.1"/>
    </source>
</evidence>
<dbReference type="Proteomes" id="UP001163846">
    <property type="component" value="Unassembled WGS sequence"/>
</dbReference>
<feature type="region of interest" description="Disordered" evidence="1">
    <location>
        <begin position="33"/>
        <end position="87"/>
    </location>
</feature>
<feature type="region of interest" description="Disordered" evidence="1">
    <location>
        <begin position="1"/>
        <end position="20"/>
    </location>
</feature>
<gene>
    <name evidence="2" type="ORF">F5878DRAFT_647089</name>
</gene>
<evidence type="ECO:0000256" key="1">
    <source>
        <dbReference type="SAM" id="MobiDB-lite"/>
    </source>
</evidence>
<dbReference type="EMBL" id="MU807091">
    <property type="protein sequence ID" value="KAJ3832077.1"/>
    <property type="molecule type" value="Genomic_DNA"/>
</dbReference>
<feature type="compositionally biased region" description="Basic and acidic residues" evidence="1">
    <location>
        <begin position="39"/>
        <end position="58"/>
    </location>
</feature>
<proteinExistence type="predicted"/>
<accession>A0AA38U488</accession>
<reference evidence="2" key="1">
    <citation type="submission" date="2022-08" db="EMBL/GenBank/DDBJ databases">
        <authorList>
            <consortium name="DOE Joint Genome Institute"/>
            <person name="Min B."/>
            <person name="Riley R."/>
            <person name="Sierra-Patev S."/>
            <person name="Naranjo-Ortiz M."/>
            <person name="Looney B."/>
            <person name="Konkel Z."/>
            <person name="Slot J.C."/>
            <person name="Sakamoto Y."/>
            <person name="Steenwyk J.L."/>
            <person name="Rokas A."/>
            <person name="Carro J."/>
            <person name="Camarero S."/>
            <person name="Ferreira P."/>
            <person name="Molpeceres G."/>
            <person name="Ruiz-Duenas F.J."/>
            <person name="Serrano A."/>
            <person name="Henrissat B."/>
            <person name="Drula E."/>
            <person name="Hughes K.W."/>
            <person name="Mata J.L."/>
            <person name="Ishikawa N.K."/>
            <person name="Vargas-Isla R."/>
            <person name="Ushijima S."/>
            <person name="Smith C.A."/>
            <person name="Ahrendt S."/>
            <person name="Andreopoulos W."/>
            <person name="He G."/>
            <person name="Labutti K."/>
            <person name="Lipzen A."/>
            <person name="Ng V."/>
            <person name="Sandor L."/>
            <person name="Barry K."/>
            <person name="Martinez A.T."/>
            <person name="Xiao Y."/>
            <person name="Gibbons J.G."/>
            <person name="Terashima K."/>
            <person name="Hibbett D.S."/>
            <person name="Grigoriev I.V."/>
        </authorList>
    </citation>
    <scope>NUCLEOTIDE SEQUENCE</scope>
    <source>
        <strain evidence="2">TFB9207</strain>
    </source>
</reference>
<feature type="non-terminal residue" evidence="2">
    <location>
        <position position="931"/>
    </location>
</feature>
<sequence length="931" mass="102656">MPIVRILGREGPPSESNEERSISVIFSPSETAISPCFSSEHDSRKGRYSRMREWKSSSEDVLSSVDSRDKDTEGSERGMSRVTRLGPFGSKEQILRLDALNVDRGSQASNSFQARSTNPGGSSPDFSMTSLAQTGNFCLPTPSPSPPRSFQDENLVQYEKPILDSRNMVGVAGRGSGDTIHSDEGVGETEGHGTHSISSRKRKRPTVTSNEDEENYSGQSDFEDNGNNGDDENDGDYVDASNRGGRGGRGSRGSRGSRGNGGGRGRGGRGRGGGGNCSRNGANVTRRRTGQNSNVTPEELEDVADNPGEFSTAASVAPRAEGSTDAGVAAGSSSNNSFVYSPNRAAPSQQVQQDSTLLLLSLSCSPDGLDWVGGFVKALEGQVWADCDALISESLKNLALRCSRSKNMDVFATFCRMLNKLMFAAKVNSIIHAQQRAFPSKTPSIKGIVNTLKQDGFSEKELGIWMSAGTRWARIAGAASIYALILIAEKRLSYRWGREMSSAAVVEACHQMRSPSNQVILSLVKDGLIPIITELQKAIAFTIPVLFSYTTREIYSLPSVMNIAQVEQTDWYFDLFYYRIAVNVPRNQALWKDVIDFVPSEGNLTSFYSFNQRHLNSSSNPTLPAVTAWDIDEGPLSDDEMEDKISAQNPLPSSVLPPVTFCGFAGEILKIDSAKWEPLYIVKASFNSRKVLKNDRQPFSAKQRDSWTEKQRKIVVKGERPKTLKEFSEQIQQRYDQDTGAIKAKQKWLFLTQEAIGRAASRREVKVVDAEDKTLFTIDSTLPEEQRHCLRNAIVAFCYATSVELQNRDTSELSGPPIFQVWHLSYYARFGQSGKPIPKDFHPLHIKRSDGSKVNHSQFYVRASKDLQVFGKEFVALSEAIGEILQNIVEKRIARDPDLFGKDVEAMVDIMPLHDFTPVRPFMGLVVNINS</sequence>
<keyword evidence="3" id="KW-1185">Reference proteome</keyword>
<feature type="compositionally biased region" description="Basic and acidic residues" evidence="1">
    <location>
        <begin position="180"/>
        <end position="193"/>
    </location>
</feature>
<feature type="compositionally biased region" description="Polar residues" evidence="1">
    <location>
        <begin position="104"/>
        <end position="136"/>
    </location>
</feature>